<comment type="catalytic activity">
    <reaction evidence="1">
        <text>a beta-lactam + H2O = a substituted beta-amino acid</text>
        <dbReference type="Rhea" id="RHEA:20401"/>
        <dbReference type="ChEBI" id="CHEBI:15377"/>
        <dbReference type="ChEBI" id="CHEBI:35627"/>
        <dbReference type="ChEBI" id="CHEBI:140347"/>
        <dbReference type="EC" id="3.5.2.6"/>
    </reaction>
</comment>
<evidence type="ECO:0000256" key="3">
    <source>
        <dbReference type="ARBA" id="ARBA00012865"/>
    </source>
</evidence>
<comment type="similarity">
    <text evidence="2">Belongs to the class-A beta-lactamase family.</text>
</comment>
<dbReference type="GO" id="GO:0030655">
    <property type="term" value="P:beta-lactam antibiotic catabolic process"/>
    <property type="evidence" value="ECO:0007669"/>
    <property type="project" value="InterPro"/>
</dbReference>
<dbReference type="Pfam" id="PF13354">
    <property type="entry name" value="Beta-lactamase2"/>
    <property type="match status" value="1"/>
</dbReference>
<dbReference type="PANTHER" id="PTHR35333:SF3">
    <property type="entry name" value="BETA-LACTAMASE-TYPE TRANSPEPTIDASE FOLD CONTAINING PROTEIN"/>
    <property type="match status" value="1"/>
</dbReference>
<accession>A0A255Z973</accession>
<dbReference type="EMBL" id="NOXT01000013">
    <property type="protein sequence ID" value="OYQ37996.1"/>
    <property type="molecule type" value="Genomic_DNA"/>
</dbReference>
<evidence type="ECO:0000259" key="4">
    <source>
        <dbReference type="Pfam" id="PF13354"/>
    </source>
</evidence>
<sequence length="321" mass="35968">MKSRRIWALQQRWTGALSILEKIDALFRRHTRLHHLYLRDLRDGREWEIGTRRRYPIGSCFKLALVMAVFDALDVEEMDRLVTIAPEQHVNAGGVIKLIDSAISLTPHQMCQLVLTASDATATDILIARVGLDAVDRVLRRHAPDSHLACNLADMVDAFRAMPESATCKQRDWTQEALADYVDRVAALGSTHPRDLAELALATWGYQAKLELRDHYRRCLDNRARTLLRSAMFTGAWLISKSGSLGYTFFINDTGLIFEECDDRPVAIFGWCAAGSQLPAFLMETIGGEIGLLMLDTLGIERPFSADWTAAGSAMVHGLER</sequence>
<protein>
    <recommendedName>
        <fullName evidence="3">beta-lactamase</fullName>
        <ecNumber evidence="3">3.5.2.6</ecNumber>
    </recommendedName>
</protein>
<dbReference type="SUPFAM" id="SSF56601">
    <property type="entry name" value="beta-lactamase/transpeptidase-like"/>
    <property type="match status" value="1"/>
</dbReference>
<dbReference type="InterPro" id="IPR000871">
    <property type="entry name" value="Beta-lactam_class-A"/>
</dbReference>
<reference evidence="5 6" key="1">
    <citation type="submission" date="2017-07" db="EMBL/GenBank/DDBJ databases">
        <title>Sandarakinorhabdus cyanobacteriorum sp. nov., a novel bacterium isolated from cyanobacterial aggregates in a eutrophic lake.</title>
        <authorList>
            <person name="Cai H."/>
        </authorList>
    </citation>
    <scope>NUCLEOTIDE SEQUENCE [LARGE SCALE GENOMIC DNA]</scope>
    <source>
        <strain evidence="5 6">TH057</strain>
    </source>
</reference>
<organism evidence="5 6">
    <name type="scientific">Sandarakinorhabdus cyanobacteriorum</name>
    <dbReference type="NCBI Taxonomy" id="1981098"/>
    <lineage>
        <taxon>Bacteria</taxon>
        <taxon>Pseudomonadati</taxon>
        <taxon>Pseudomonadota</taxon>
        <taxon>Alphaproteobacteria</taxon>
        <taxon>Sphingomonadales</taxon>
        <taxon>Sphingosinicellaceae</taxon>
        <taxon>Sandarakinorhabdus</taxon>
    </lineage>
</organism>
<dbReference type="EC" id="3.5.2.6" evidence="3"/>
<evidence type="ECO:0000313" key="6">
    <source>
        <dbReference type="Proteomes" id="UP000216991"/>
    </source>
</evidence>
<dbReference type="Proteomes" id="UP000216991">
    <property type="component" value="Unassembled WGS sequence"/>
</dbReference>
<comment type="caution">
    <text evidence="5">The sequence shown here is derived from an EMBL/GenBank/DDBJ whole genome shotgun (WGS) entry which is preliminary data.</text>
</comment>
<dbReference type="InterPro" id="IPR045155">
    <property type="entry name" value="Beta-lactam_cat"/>
</dbReference>
<dbReference type="GO" id="GO:0046677">
    <property type="term" value="P:response to antibiotic"/>
    <property type="evidence" value="ECO:0007669"/>
    <property type="project" value="InterPro"/>
</dbReference>
<evidence type="ECO:0000256" key="1">
    <source>
        <dbReference type="ARBA" id="ARBA00001526"/>
    </source>
</evidence>
<feature type="domain" description="Beta-lactamase class A catalytic" evidence="4">
    <location>
        <begin position="36"/>
        <end position="268"/>
    </location>
</feature>
<dbReference type="Gene3D" id="3.40.710.10">
    <property type="entry name" value="DD-peptidase/beta-lactamase superfamily"/>
    <property type="match status" value="1"/>
</dbReference>
<evidence type="ECO:0000313" key="5">
    <source>
        <dbReference type="EMBL" id="OYQ37996.1"/>
    </source>
</evidence>
<dbReference type="InterPro" id="IPR012338">
    <property type="entry name" value="Beta-lactam/transpept-like"/>
</dbReference>
<keyword evidence="6" id="KW-1185">Reference proteome</keyword>
<name>A0A255Z973_9SPHN</name>
<evidence type="ECO:0000256" key="2">
    <source>
        <dbReference type="ARBA" id="ARBA00009009"/>
    </source>
</evidence>
<dbReference type="GO" id="GO:0008800">
    <property type="term" value="F:beta-lactamase activity"/>
    <property type="evidence" value="ECO:0007669"/>
    <property type="project" value="UniProtKB-EC"/>
</dbReference>
<dbReference type="OrthoDB" id="108135at2"/>
<dbReference type="AlphaFoldDB" id="A0A255Z973"/>
<gene>
    <name evidence="5" type="ORF">CHU93_00190</name>
</gene>
<dbReference type="PANTHER" id="PTHR35333">
    <property type="entry name" value="BETA-LACTAMASE"/>
    <property type="match status" value="1"/>
</dbReference>
<proteinExistence type="inferred from homology"/>